<dbReference type="Pfam" id="PF02080">
    <property type="entry name" value="TrkA_C"/>
    <property type="match status" value="1"/>
</dbReference>
<keyword evidence="4" id="KW-1003">Cell membrane</keyword>
<name>A0ABR8WJ96_9FLAO</name>
<dbReference type="NCBIfam" id="TIGR01625">
    <property type="entry name" value="YidE_YbjL_dupl"/>
    <property type="match status" value="2"/>
</dbReference>
<dbReference type="Gene3D" id="1.20.1530.20">
    <property type="match status" value="1"/>
</dbReference>
<dbReference type="InterPro" id="IPR006512">
    <property type="entry name" value="YidE_YbjL"/>
</dbReference>
<dbReference type="Pfam" id="PF06826">
    <property type="entry name" value="Asp-Al_Ex"/>
    <property type="match status" value="2"/>
</dbReference>
<keyword evidence="7 9" id="KW-1133">Transmembrane helix</keyword>
<reference evidence="11 12" key="1">
    <citation type="submission" date="2020-08" db="EMBL/GenBank/DDBJ databases">
        <title>A Genomic Blueprint of the Chicken Gut Microbiome.</title>
        <authorList>
            <person name="Gilroy R."/>
            <person name="Ravi A."/>
            <person name="Getino M."/>
            <person name="Pursley I."/>
            <person name="Horton D.L."/>
            <person name="Alikhan N.-F."/>
            <person name="Baker D."/>
            <person name="Gharbi K."/>
            <person name="Hall N."/>
            <person name="Watson M."/>
            <person name="Adriaenssens E.M."/>
            <person name="Foster-Nyarko E."/>
            <person name="Jarju S."/>
            <person name="Secka A."/>
            <person name="Antonio M."/>
            <person name="Oren A."/>
            <person name="Chaudhuri R."/>
            <person name="La Ragione R.M."/>
            <person name="Hildebrand F."/>
            <person name="Pallen M.J."/>
        </authorList>
    </citation>
    <scope>NUCLEOTIDE SEQUENCE [LARGE SCALE GENOMIC DNA]</scope>
    <source>
        <strain evidence="11 12">Sa1CVA4</strain>
    </source>
</reference>
<proteinExistence type="inferred from homology"/>
<dbReference type="PANTHER" id="PTHR30445:SF3">
    <property type="entry name" value="TRANSPORT PROTEIN YIDE-RELATED"/>
    <property type="match status" value="1"/>
</dbReference>
<evidence type="ECO:0000256" key="8">
    <source>
        <dbReference type="ARBA" id="ARBA00023136"/>
    </source>
</evidence>
<feature type="transmembrane region" description="Helical" evidence="9">
    <location>
        <begin position="17"/>
        <end position="35"/>
    </location>
</feature>
<gene>
    <name evidence="11" type="ORF">H9628_01545</name>
</gene>
<feature type="transmembrane region" description="Helical" evidence="9">
    <location>
        <begin position="169"/>
        <end position="193"/>
    </location>
</feature>
<evidence type="ECO:0000256" key="6">
    <source>
        <dbReference type="ARBA" id="ARBA00022692"/>
    </source>
</evidence>
<evidence type="ECO:0000256" key="1">
    <source>
        <dbReference type="ARBA" id="ARBA00004651"/>
    </source>
</evidence>
<feature type="transmembrane region" description="Helical" evidence="9">
    <location>
        <begin position="450"/>
        <end position="468"/>
    </location>
</feature>
<dbReference type="Gene3D" id="3.30.70.1450">
    <property type="entry name" value="Regulator of K+ conductance, C-terminal domain"/>
    <property type="match status" value="1"/>
</dbReference>
<feature type="transmembrane region" description="Helical" evidence="9">
    <location>
        <begin position="42"/>
        <end position="61"/>
    </location>
</feature>
<evidence type="ECO:0000256" key="5">
    <source>
        <dbReference type="ARBA" id="ARBA00022538"/>
    </source>
</evidence>
<protein>
    <submittedName>
        <fullName evidence="11">Transporter</fullName>
    </submittedName>
</protein>
<feature type="domain" description="RCK C-terminal" evidence="10">
    <location>
        <begin position="290"/>
        <end position="374"/>
    </location>
</feature>
<feature type="transmembrane region" description="Helical" evidence="9">
    <location>
        <begin position="104"/>
        <end position="123"/>
    </location>
</feature>
<dbReference type="EMBL" id="JACSPS010000001">
    <property type="protein sequence ID" value="MBD8017144.1"/>
    <property type="molecule type" value="Genomic_DNA"/>
</dbReference>
<organism evidence="11 12">
    <name type="scientific">Kaistella pullorum</name>
    <dbReference type="NCBI Taxonomy" id="2763074"/>
    <lineage>
        <taxon>Bacteria</taxon>
        <taxon>Pseudomonadati</taxon>
        <taxon>Bacteroidota</taxon>
        <taxon>Flavobacteriia</taxon>
        <taxon>Flavobacteriales</taxon>
        <taxon>Weeksellaceae</taxon>
        <taxon>Chryseobacterium group</taxon>
        <taxon>Kaistella</taxon>
    </lineage>
</organism>
<evidence type="ECO:0000259" key="10">
    <source>
        <dbReference type="PROSITE" id="PS51202"/>
    </source>
</evidence>
<dbReference type="InterPro" id="IPR038770">
    <property type="entry name" value="Na+/solute_symporter_sf"/>
</dbReference>
<dbReference type="NCBIfam" id="NF003007">
    <property type="entry name" value="PRK03818.1"/>
    <property type="match status" value="1"/>
</dbReference>
<dbReference type="PROSITE" id="PS51202">
    <property type="entry name" value="RCK_C"/>
    <property type="match status" value="1"/>
</dbReference>
<evidence type="ECO:0000256" key="7">
    <source>
        <dbReference type="ARBA" id="ARBA00022989"/>
    </source>
</evidence>
<comment type="caution">
    <text evidence="11">The sequence shown here is derived from an EMBL/GenBank/DDBJ whole genome shotgun (WGS) entry which is preliminary data.</text>
</comment>
<comment type="similarity">
    <text evidence="2">Belongs to the AAE transporter (TC 2.A.81) family.</text>
</comment>
<feature type="transmembrane region" description="Helical" evidence="9">
    <location>
        <begin position="416"/>
        <end position="438"/>
    </location>
</feature>
<feature type="transmembrane region" description="Helical" evidence="9">
    <location>
        <begin position="542"/>
        <end position="561"/>
    </location>
</feature>
<keyword evidence="5" id="KW-0633">Potassium transport</keyword>
<evidence type="ECO:0000313" key="11">
    <source>
        <dbReference type="EMBL" id="MBD8017144.1"/>
    </source>
</evidence>
<evidence type="ECO:0000256" key="9">
    <source>
        <dbReference type="SAM" id="Phobius"/>
    </source>
</evidence>
<evidence type="ECO:0000256" key="2">
    <source>
        <dbReference type="ARBA" id="ARBA00009854"/>
    </source>
</evidence>
<keyword evidence="5" id="KW-0630">Potassium</keyword>
<accession>A0ABR8WJ96</accession>
<keyword evidence="3" id="KW-0813">Transport</keyword>
<feature type="transmembrane region" description="Helical" evidence="9">
    <location>
        <begin position="480"/>
        <end position="502"/>
    </location>
</feature>
<sequence>MLDWLRTLLLPAENPNITQSIVVIMLAVGTGIFFGRLKLGKITFGVSAVMFTGLILGHFGYRIETHILDFIRDFGLILFVYGIGLQVGPSFFSSFRNEGLKFNILAVSTVLLGGLITALLFHFTGLKIEDLVGIMSGSVTNTPGLGAAKNTIEELQHTFPGRPFNDPTIGYAITYPLGVFGIIGVVILSKILLKINPEAEMRRFRMAKINRELPLVHMKMRVTNPEFFGKSIFQATKDFGRPIVISRLKHSGSAAVQSPTADMLMRDRDVLMLVGLENDLKDFIAIVGRPSTDQFIESDEDIHSRNIFVTKASAIHKTLAELDLYNTYDLKVTRVFRAGREILPRPSLELFYGDKLRVIGAKDAIAEVEKIIGNSEKKLLEPDFLSLFGGLLLGVILGSIPIVIPNLPVPLKLGFAAGPLIVALLISRFGGISFIHSYINNGAIYFMKDFGICMFFAAVGIHAGDGFYENFVKYNGWMWLLYGSAITFIPLILMVIIGRFILKINYLQLAGIMSGSYTDPAALSFSTNYLDSDIPVQSYAQVYPLVTIFRIFVASLLILLLT</sequence>
<evidence type="ECO:0000256" key="4">
    <source>
        <dbReference type="ARBA" id="ARBA00022475"/>
    </source>
</evidence>
<dbReference type="PANTHER" id="PTHR30445">
    <property type="entry name" value="K(+)_H(+) ANTIPORTER SUBUNIT KHTT"/>
    <property type="match status" value="1"/>
</dbReference>
<feature type="transmembrane region" description="Helical" evidence="9">
    <location>
        <begin position="73"/>
        <end position="92"/>
    </location>
</feature>
<dbReference type="Proteomes" id="UP000626242">
    <property type="component" value="Unassembled WGS sequence"/>
</dbReference>
<comment type="subcellular location">
    <subcellularLocation>
        <location evidence="1">Cell membrane</location>
        <topology evidence="1">Multi-pass membrane protein</topology>
    </subcellularLocation>
</comment>
<keyword evidence="5" id="KW-0406">Ion transport</keyword>
<dbReference type="InterPro" id="IPR050144">
    <property type="entry name" value="AAE_transporter"/>
</dbReference>
<keyword evidence="6 9" id="KW-0812">Transmembrane</keyword>
<evidence type="ECO:0000313" key="12">
    <source>
        <dbReference type="Proteomes" id="UP000626242"/>
    </source>
</evidence>
<dbReference type="RefSeq" id="WP_251832354.1">
    <property type="nucleotide sequence ID" value="NZ_JACSPS010000001.1"/>
</dbReference>
<keyword evidence="8 9" id="KW-0472">Membrane</keyword>
<evidence type="ECO:0000256" key="3">
    <source>
        <dbReference type="ARBA" id="ARBA00022448"/>
    </source>
</evidence>
<dbReference type="SUPFAM" id="SSF116726">
    <property type="entry name" value="TrkA C-terminal domain-like"/>
    <property type="match status" value="1"/>
</dbReference>
<dbReference type="InterPro" id="IPR006037">
    <property type="entry name" value="RCK_C"/>
</dbReference>
<keyword evidence="12" id="KW-1185">Reference proteome</keyword>
<dbReference type="InterPro" id="IPR036721">
    <property type="entry name" value="RCK_C_sf"/>
</dbReference>
<feature type="transmembrane region" description="Helical" evidence="9">
    <location>
        <begin position="384"/>
        <end position="404"/>
    </location>
</feature>